<organism evidence="2 3">
    <name type="scientific">Prosthecobacter algae</name>
    <dbReference type="NCBI Taxonomy" id="1144682"/>
    <lineage>
        <taxon>Bacteria</taxon>
        <taxon>Pseudomonadati</taxon>
        <taxon>Verrucomicrobiota</taxon>
        <taxon>Verrucomicrobiia</taxon>
        <taxon>Verrucomicrobiales</taxon>
        <taxon>Verrucomicrobiaceae</taxon>
        <taxon>Prosthecobacter</taxon>
    </lineage>
</organism>
<name>A0ABP9PMQ5_9BACT</name>
<feature type="transmembrane region" description="Helical" evidence="1">
    <location>
        <begin position="43"/>
        <end position="68"/>
    </location>
</feature>
<dbReference type="Proteomes" id="UP001499852">
    <property type="component" value="Unassembled WGS sequence"/>
</dbReference>
<proteinExistence type="predicted"/>
<evidence type="ECO:0000256" key="1">
    <source>
        <dbReference type="SAM" id="Phobius"/>
    </source>
</evidence>
<reference evidence="3" key="1">
    <citation type="journal article" date="2019" name="Int. J. Syst. Evol. Microbiol.">
        <title>The Global Catalogue of Microorganisms (GCM) 10K type strain sequencing project: providing services to taxonomists for standard genome sequencing and annotation.</title>
        <authorList>
            <consortium name="The Broad Institute Genomics Platform"/>
            <consortium name="The Broad Institute Genome Sequencing Center for Infectious Disease"/>
            <person name="Wu L."/>
            <person name="Ma J."/>
        </authorList>
    </citation>
    <scope>NUCLEOTIDE SEQUENCE [LARGE SCALE GENOMIC DNA]</scope>
    <source>
        <strain evidence="3">JCM 18053</strain>
    </source>
</reference>
<keyword evidence="3" id="KW-1185">Reference proteome</keyword>
<evidence type="ECO:0000313" key="2">
    <source>
        <dbReference type="EMBL" id="GAA5148282.1"/>
    </source>
</evidence>
<keyword evidence="1" id="KW-0472">Membrane</keyword>
<feature type="transmembrane region" description="Helical" evidence="1">
    <location>
        <begin position="80"/>
        <end position="99"/>
    </location>
</feature>
<dbReference type="RefSeq" id="WP_345738595.1">
    <property type="nucleotide sequence ID" value="NZ_BAABIA010000011.1"/>
</dbReference>
<sequence>MENPYTAPSANLFGNTSAHPETIPLEVVTPLQRTKVWVRVVSVALWLLVVVMMVFGASSAFVYSMAGATSEGKAPGMPELWIFIFGAIFYPLMGVLYVFPAIKLWAYGSRINRLVISHSLEDLVSAMDKQRSFWKFMGIVTLVIMGITLFLLITATANAVRGR</sequence>
<gene>
    <name evidence="2" type="ORF">GCM10023213_44250</name>
</gene>
<feature type="transmembrane region" description="Helical" evidence="1">
    <location>
        <begin position="136"/>
        <end position="160"/>
    </location>
</feature>
<keyword evidence="1" id="KW-1133">Transmembrane helix</keyword>
<dbReference type="EMBL" id="BAABIA010000011">
    <property type="protein sequence ID" value="GAA5148282.1"/>
    <property type="molecule type" value="Genomic_DNA"/>
</dbReference>
<keyword evidence="1" id="KW-0812">Transmembrane</keyword>
<evidence type="ECO:0000313" key="3">
    <source>
        <dbReference type="Proteomes" id="UP001499852"/>
    </source>
</evidence>
<comment type="caution">
    <text evidence="2">The sequence shown here is derived from an EMBL/GenBank/DDBJ whole genome shotgun (WGS) entry which is preliminary data.</text>
</comment>
<accession>A0ABP9PMQ5</accession>
<protein>
    <recommendedName>
        <fullName evidence="4">RDD family protein</fullName>
    </recommendedName>
</protein>
<evidence type="ECO:0008006" key="4">
    <source>
        <dbReference type="Google" id="ProtNLM"/>
    </source>
</evidence>